<dbReference type="STRING" id="7395.A0A1A9UK60"/>
<evidence type="ECO:0000256" key="10">
    <source>
        <dbReference type="ARBA" id="ARBA00023004"/>
    </source>
</evidence>
<accession>A0A1A9UK60</accession>
<keyword evidence="6" id="KW-0963">Cytoplasm</keyword>
<dbReference type="Proteomes" id="UP000078200">
    <property type="component" value="Unassembled WGS sequence"/>
</dbReference>
<name>A0A1A9UK60_GLOAU</name>
<keyword evidence="9" id="KW-0479">Metal-binding</keyword>
<evidence type="ECO:0000313" key="13">
    <source>
        <dbReference type="Proteomes" id="UP000078200"/>
    </source>
</evidence>
<dbReference type="GO" id="GO:0008987">
    <property type="term" value="F:quinolinate synthetase A activity"/>
    <property type="evidence" value="ECO:0007669"/>
    <property type="project" value="InterPro"/>
</dbReference>
<evidence type="ECO:0000256" key="4">
    <source>
        <dbReference type="ARBA" id="ARBA00012669"/>
    </source>
</evidence>
<organism evidence="12 13">
    <name type="scientific">Glossina austeni</name>
    <name type="common">Savannah tsetse fly</name>
    <dbReference type="NCBI Taxonomy" id="7395"/>
    <lineage>
        <taxon>Eukaryota</taxon>
        <taxon>Metazoa</taxon>
        <taxon>Ecdysozoa</taxon>
        <taxon>Arthropoda</taxon>
        <taxon>Hexapoda</taxon>
        <taxon>Insecta</taxon>
        <taxon>Pterygota</taxon>
        <taxon>Neoptera</taxon>
        <taxon>Endopterygota</taxon>
        <taxon>Diptera</taxon>
        <taxon>Brachycera</taxon>
        <taxon>Muscomorpha</taxon>
        <taxon>Hippoboscoidea</taxon>
        <taxon>Glossinidae</taxon>
        <taxon>Glossina</taxon>
    </lineage>
</organism>
<evidence type="ECO:0000256" key="2">
    <source>
        <dbReference type="ARBA" id="ARBA00004496"/>
    </source>
</evidence>
<evidence type="ECO:0000256" key="1">
    <source>
        <dbReference type="ARBA" id="ARBA00001966"/>
    </source>
</evidence>
<dbReference type="FunFam" id="3.40.50.10800:FF:000003">
    <property type="entry name" value="Quinolinate synthase A"/>
    <property type="match status" value="1"/>
</dbReference>
<proteinExistence type="predicted"/>
<dbReference type="FunFam" id="3.40.50.10800:FF:000001">
    <property type="entry name" value="Quinolinate synthase A"/>
    <property type="match status" value="1"/>
</dbReference>
<dbReference type="AlphaFoldDB" id="A0A1A9UK60"/>
<dbReference type="NCBIfam" id="NF006878">
    <property type="entry name" value="PRK09375.1-2"/>
    <property type="match status" value="1"/>
</dbReference>
<evidence type="ECO:0000256" key="6">
    <source>
        <dbReference type="ARBA" id="ARBA00022490"/>
    </source>
</evidence>
<dbReference type="GO" id="GO:0034628">
    <property type="term" value="P:'de novo' NAD+ biosynthetic process from L-aspartate"/>
    <property type="evidence" value="ECO:0007669"/>
    <property type="project" value="TreeGrafter"/>
</dbReference>
<evidence type="ECO:0000256" key="8">
    <source>
        <dbReference type="ARBA" id="ARBA00022679"/>
    </source>
</evidence>
<protein>
    <recommendedName>
        <fullName evidence="4">quinolinate synthase</fullName>
        <ecNumber evidence="4">2.5.1.72</ecNumber>
    </recommendedName>
</protein>
<keyword evidence="8" id="KW-0808">Transferase</keyword>
<evidence type="ECO:0000256" key="7">
    <source>
        <dbReference type="ARBA" id="ARBA00022642"/>
    </source>
</evidence>
<dbReference type="Pfam" id="PF02445">
    <property type="entry name" value="NadA"/>
    <property type="match status" value="1"/>
</dbReference>
<evidence type="ECO:0000256" key="3">
    <source>
        <dbReference type="ARBA" id="ARBA00005065"/>
    </source>
</evidence>
<keyword evidence="13" id="KW-1185">Reference proteome</keyword>
<evidence type="ECO:0000313" key="12">
    <source>
        <dbReference type="EnsemblMetazoa" id="GAUT007431-PA"/>
    </source>
</evidence>
<dbReference type="PANTHER" id="PTHR30573">
    <property type="entry name" value="QUINOLINATE SYNTHETASE A"/>
    <property type="match status" value="1"/>
</dbReference>
<keyword evidence="10" id="KW-0408">Iron</keyword>
<keyword evidence="7" id="KW-0662">Pyridine nucleotide biosynthesis</keyword>
<dbReference type="NCBIfam" id="NF006877">
    <property type="entry name" value="PRK09375.1-1"/>
    <property type="match status" value="1"/>
</dbReference>
<dbReference type="InterPro" id="IPR036094">
    <property type="entry name" value="NadA_sf"/>
</dbReference>
<dbReference type="GO" id="GO:0005829">
    <property type="term" value="C:cytosol"/>
    <property type="evidence" value="ECO:0007669"/>
    <property type="project" value="TreeGrafter"/>
</dbReference>
<evidence type="ECO:0000256" key="9">
    <source>
        <dbReference type="ARBA" id="ARBA00022723"/>
    </source>
</evidence>
<comment type="subcellular location">
    <subcellularLocation>
        <location evidence="2">Cytoplasm</location>
    </subcellularLocation>
</comment>
<sequence>MRIHMKQKNNTDINISVQSILKKKYIQSDLFRHISYLLKLKNAVIVAHYYTNPEIQALADSTGGKVADSLEMAKFGQNHRAKTLLVAGVRFMGETAKILNPEKLILMPTLKAECSLDLSCPEIEFSKFCDQHPERTVVVYANTSAAIKARAHWVVTSSIAIKLIDYLDSLGKKIIWAPDKHLGHYIQKKTGADILSWHGTCVVHDEFKAKSLYNMKKIYPKAAVLAHPESPETVLELADFIGSTSELIKSARSIAQKQIIIATDRGILFKMQQACPDKILLEAPTSEVGMTCLNCGMCPWMKMNTLKKIINSLTQNKDDHEIHVPKQLQKKALKPLIRMLKFSEKFF</sequence>
<dbReference type="InterPro" id="IPR003473">
    <property type="entry name" value="NadA"/>
</dbReference>
<dbReference type="PANTHER" id="PTHR30573:SF0">
    <property type="entry name" value="QUINOLINATE SYNTHASE, CHLOROPLASTIC"/>
    <property type="match status" value="1"/>
</dbReference>
<dbReference type="UniPathway" id="UPA00253">
    <property type="reaction ID" value="UER00327"/>
</dbReference>
<evidence type="ECO:0000256" key="5">
    <source>
        <dbReference type="ARBA" id="ARBA00022485"/>
    </source>
</evidence>
<keyword evidence="5" id="KW-0004">4Fe-4S</keyword>
<comment type="pathway">
    <text evidence="3">Cofactor biosynthesis; NAD(+) biosynthesis; quinolinate from iminoaspartate: step 1/1.</text>
</comment>
<dbReference type="VEuPathDB" id="VectorBase:GAUT007431"/>
<dbReference type="GO" id="GO:0051539">
    <property type="term" value="F:4 iron, 4 sulfur cluster binding"/>
    <property type="evidence" value="ECO:0007669"/>
    <property type="project" value="UniProtKB-KW"/>
</dbReference>
<dbReference type="Gene3D" id="3.40.50.10800">
    <property type="entry name" value="NadA-like"/>
    <property type="match status" value="3"/>
</dbReference>
<dbReference type="SUPFAM" id="SSF142754">
    <property type="entry name" value="NadA-like"/>
    <property type="match status" value="1"/>
</dbReference>
<dbReference type="EnsemblMetazoa" id="GAUT007431-RA">
    <property type="protein sequence ID" value="GAUT007431-PA"/>
    <property type="gene ID" value="GAUT007431"/>
</dbReference>
<dbReference type="GO" id="GO:0046872">
    <property type="term" value="F:metal ion binding"/>
    <property type="evidence" value="ECO:0007669"/>
    <property type="project" value="UniProtKB-KW"/>
</dbReference>
<dbReference type="NCBIfam" id="TIGR00550">
    <property type="entry name" value="nadA"/>
    <property type="match status" value="1"/>
</dbReference>
<dbReference type="EC" id="2.5.1.72" evidence="4"/>
<keyword evidence="11" id="KW-0411">Iron-sulfur</keyword>
<evidence type="ECO:0000256" key="11">
    <source>
        <dbReference type="ARBA" id="ARBA00023014"/>
    </source>
</evidence>
<comment type="cofactor">
    <cofactor evidence="1">
        <name>[4Fe-4S] cluster</name>
        <dbReference type="ChEBI" id="CHEBI:49883"/>
    </cofactor>
</comment>
<reference evidence="12" key="1">
    <citation type="submission" date="2020-05" db="UniProtKB">
        <authorList>
            <consortium name="EnsemblMetazoa"/>
        </authorList>
    </citation>
    <scope>IDENTIFICATION</scope>
    <source>
        <strain evidence="12">TTRI</strain>
    </source>
</reference>